<dbReference type="GO" id="GO:0099638">
    <property type="term" value="P:endosome to plasma membrane protein transport"/>
    <property type="evidence" value="ECO:0007669"/>
    <property type="project" value="EnsemblFungi"/>
</dbReference>
<dbReference type="SMART" id="SM00809">
    <property type="entry name" value="Alpha_adaptinC2"/>
    <property type="match status" value="1"/>
</dbReference>
<keyword evidence="7 8" id="KW-0968">Cytoplasmic vesicle</keyword>
<evidence type="ECO:0000256" key="1">
    <source>
        <dbReference type="ARBA" id="ARBA00004156"/>
    </source>
</evidence>
<reference evidence="10 11" key="1">
    <citation type="submission" date="2016-03" db="EMBL/GenBank/DDBJ databases">
        <authorList>
            <person name="Devillers H."/>
        </authorList>
    </citation>
    <scope>NUCLEOTIDE SEQUENCE [LARGE SCALE GENOMIC DNA]</scope>
    <source>
        <strain evidence="10">CBS 10888</strain>
    </source>
</reference>
<keyword evidence="6 8" id="KW-0472">Membrane</keyword>
<dbReference type="InterPro" id="IPR011989">
    <property type="entry name" value="ARM-like"/>
</dbReference>
<dbReference type="AlphaFoldDB" id="A0A1G4K240"/>
<evidence type="ECO:0000313" key="11">
    <source>
        <dbReference type="Proteomes" id="UP000190274"/>
    </source>
</evidence>
<keyword evidence="4 8" id="KW-0653">Protein transport</keyword>
<keyword evidence="3 8" id="KW-0813">Transport</keyword>
<dbReference type="InterPro" id="IPR002553">
    <property type="entry name" value="Clathrin/coatomer_adapt-like_N"/>
</dbReference>
<dbReference type="GO" id="GO:0006896">
    <property type="term" value="P:Golgi to vacuole transport"/>
    <property type="evidence" value="ECO:0007669"/>
    <property type="project" value="EnsemblFungi"/>
</dbReference>
<comment type="subcellular location">
    <subcellularLocation>
        <location evidence="1">Cytoplasmic vesicle membrane</location>
    </subcellularLocation>
    <subcellularLocation>
        <location evidence="2">Golgi apparatus</location>
    </subcellularLocation>
</comment>
<feature type="domain" description="Clathrin adaptor alpha/beta/gamma-adaptin appendage Ig-like subdomain" evidence="9">
    <location>
        <begin position="678"/>
        <end position="788"/>
    </location>
</feature>
<evidence type="ECO:0000259" key="9">
    <source>
        <dbReference type="SMART" id="SM00809"/>
    </source>
</evidence>
<dbReference type="OrthoDB" id="28053at2759"/>
<dbReference type="GO" id="GO:0048203">
    <property type="term" value="P:vesicle targeting, trans-Golgi to endosome"/>
    <property type="evidence" value="ECO:0007669"/>
    <property type="project" value="EnsemblFungi"/>
</dbReference>
<dbReference type="GO" id="GO:0030121">
    <property type="term" value="C:AP-1 adaptor complex"/>
    <property type="evidence" value="ECO:0007669"/>
    <property type="project" value="EnsemblFungi"/>
</dbReference>
<accession>A0A1G4K240</accession>
<keyword evidence="11" id="KW-1185">Reference proteome</keyword>
<dbReference type="PIRSF" id="PIRSF037094">
    <property type="entry name" value="AP1_complex_gamma"/>
    <property type="match status" value="1"/>
</dbReference>
<dbReference type="GO" id="GO:0005768">
    <property type="term" value="C:endosome"/>
    <property type="evidence" value="ECO:0007669"/>
    <property type="project" value="EnsemblFungi"/>
</dbReference>
<evidence type="ECO:0000256" key="4">
    <source>
        <dbReference type="ARBA" id="ARBA00022927"/>
    </source>
</evidence>
<keyword evidence="5 8" id="KW-0333">Golgi apparatus</keyword>
<gene>
    <name evidence="10" type="ORF">LADA_0H06942G</name>
</gene>
<comment type="similarity">
    <text evidence="8">Belongs to the adaptor complexes large subunit family.</text>
</comment>
<dbReference type="Proteomes" id="UP000190274">
    <property type="component" value="Chromosome H"/>
</dbReference>
<dbReference type="InterPro" id="IPR050840">
    <property type="entry name" value="Adaptor_Complx_Large_Subunit"/>
</dbReference>
<dbReference type="SUPFAM" id="SSF48371">
    <property type="entry name" value="ARM repeat"/>
    <property type="match status" value="1"/>
</dbReference>
<protein>
    <recommendedName>
        <fullName evidence="8">AP-1 complex subunit gamma</fullName>
    </recommendedName>
</protein>
<evidence type="ECO:0000256" key="7">
    <source>
        <dbReference type="ARBA" id="ARBA00023329"/>
    </source>
</evidence>
<dbReference type="InterPro" id="IPR016024">
    <property type="entry name" value="ARM-type_fold"/>
</dbReference>
<proteinExistence type="inferred from homology"/>
<evidence type="ECO:0000256" key="6">
    <source>
        <dbReference type="ARBA" id="ARBA00023136"/>
    </source>
</evidence>
<dbReference type="Pfam" id="PF01602">
    <property type="entry name" value="Adaptin_N"/>
    <property type="match status" value="1"/>
</dbReference>
<dbReference type="Gene3D" id="1.25.10.10">
    <property type="entry name" value="Leucine-rich Repeat Variant"/>
    <property type="match status" value="1"/>
</dbReference>
<dbReference type="PANTHER" id="PTHR22780">
    <property type="entry name" value="ADAPTIN, ALPHA/GAMMA/EPSILON"/>
    <property type="match status" value="1"/>
</dbReference>
<evidence type="ECO:0000256" key="3">
    <source>
        <dbReference type="ARBA" id="ARBA00022448"/>
    </source>
</evidence>
<dbReference type="GO" id="GO:0005829">
    <property type="term" value="C:cytosol"/>
    <property type="evidence" value="ECO:0007669"/>
    <property type="project" value="GOC"/>
</dbReference>
<dbReference type="STRING" id="1266660.A0A1G4K240"/>
<dbReference type="SUPFAM" id="SSF49348">
    <property type="entry name" value="Clathrin adaptor appendage domain"/>
    <property type="match status" value="1"/>
</dbReference>
<dbReference type="InterPro" id="IPR008152">
    <property type="entry name" value="Clathrin_a/b/g-adaptin_app_Ig"/>
</dbReference>
<organism evidence="10 11">
    <name type="scientific">Lachancea dasiensis</name>
    <dbReference type="NCBI Taxonomy" id="1072105"/>
    <lineage>
        <taxon>Eukaryota</taxon>
        <taxon>Fungi</taxon>
        <taxon>Dikarya</taxon>
        <taxon>Ascomycota</taxon>
        <taxon>Saccharomycotina</taxon>
        <taxon>Saccharomycetes</taxon>
        <taxon>Saccharomycetales</taxon>
        <taxon>Saccharomycetaceae</taxon>
        <taxon>Lachancea</taxon>
    </lineage>
</organism>
<dbReference type="InterPro" id="IPR013041">
    <property type="entry name" value="Clathrin_app_Ig-like_sf"/>
</dbReference>
<name>A0A1G4K240_9SACH</name>
<dbReference type="GO" id="GO:0030276">
    <property type="term" value="F:clathrin binding"/>
    <property type="evidence" value="ECO:0007669"/>
    <property type="project" value="EnsemblFungi"/>
</dbReference>
<evidence type="ECO:0000313" key="10">
    <source>
        <dbReference type="EMBL" id="SCU97568.1"/>
    </source>
</evidence>
<evidence type="ECO:0000256" key="8">
    <source>
        <dbReference type="PIRNR" id="PIRNR037094"/>
    </source>
</evidence>
<evidence type="ECO:0000256" key="5">
    <source>
        <dbReference type="ARBA" id="ARBA00023034"/>
    </source>
</evidence>
<sequence>MGSLRTFIKDVRGAKTLAEERSIVTKESARIRTKLKDDHLPQEKRRKNIHKLLYLHILGEKTHFAQVECINLIASDDFRDKRLGYLAAMILLDEHQEVLTLLTNLISNDLTHPNRYVVSLALSTLGSLTSPELARDLYPDVETILARSTDEFLVKKALQCAAKLIERDASLLEIFYPYVGTILKSHHLCTHGGLLGVVKLCQVALSCRPQYEYDNYPEILQSLVANIPELFSLLQDMNSTSFNPEYDVGGTCDPFLQVELLYTLRLMFELAPQGTDRYKNKLNDILTKIATNSDGSKNAAHAVLYECVRTIFALQLDQSLKILGVNVLAKFLGGKDNNTKYVGLNTLLDVVPQEPNAVQKHRKFISRCLFDPDISIRARAVELTFAILNDSNMTELVEELLSFLKGSDDQDKDLIISTVNHLVNHFDSRTPDQENWAIDVMVQVLKVVGQHISLDKVSEVLLMINNGQDLNHKLQVIQQILTVSLGRLEGVVKGDNLAWKLMSVWCIGEYGDILLQKNIFSDTRLAEYLSALNHMYSDSIMLIGYVLTAALKLSSKTNNPGCVEELRQIIMGHTRDTNLMLQNKSYQYSIIFNQPAGLKHDILGAMPFFEKKSKGGSDKVSLQKNMAPPTKPVESSLLLDLLETSPPRNPPTKFHNDVLASQVENDTRTAPLAGNGVYASVPENAAQCYTSSEMAVFMRIKSVGPEGAELELFVRAVVPMHNVQIFAAVSKTQKLILGTLSSASLESDQVCVQELRVSGSGKLKFRIKIVHQGSDMNLKTEQFDHKFDQSL</sequence>
<dbReference type="EMBL" id="LT598461">
    <property type="protein sequence ID" value="SCU97568.1"/>
    <property type="molecule type" value="Genomic_DNA"/>
</dbReference>
<dbReference type="InterPro" id="IPR017107">
    <property type="entry name" value="AP1_complex_gsu"/>
</dbReference>
<evidence type="ECO:0000256" key="2">
    <source>
        <dbReference type="ARBA" id="ARBA00004555"/>
    </source>
</evidence>
<dbReference type="GO" id="GO:0042147">
    <property type="term" value="P:retrograde transport, endosome to Golgi"/>
    <property type="evidence" value="ECO:0007669"/>
    <property type="project" value="EnsemblFungi"/>
</dbReference>